<evidence type="ECO:0000313" key="2">
    <source>
        <dbReference type="Proteomes" id="UP000676336"/>
    </source>
</evidence>
<reference evidence="1" key="1">
    <citation type="submission" date="2021-02" db="EMBL/GenBank/DDBJ databases">
        <authorList>
            <person name="Nowell W R."/>
        </authorList>
    </citation>
    <scope>NUCLEOTIDE SEQUENCE</scope>
</reference>
<evidence type="ECO:0000313" key="1">
    <source>
        <dbReference type="EMBL" id="CAF4214225.1"/>
    </source>
</evidence>
<sequence length="44" mass="5212">MRPGTDSALKEALKLNQRTNQEVEHISTQFWSLFEEKLKLESYD</sequence>
<comment type="caution">
    <text evidence="1">The sequence shown here is derived from an EMBL/GenBank/DDBJ whole genome shotgun (WGS) entry which is preliminary data.</text>
</comment>
<name>A0A8S2S9G7_9BILA</name>
<dbReference type="EMBL" id="CAJOBI010020677">
    <property type="protein sequence ID" value="CAF4214225.1"/>
    <property type="molecule type" value="Genomic_DNA"/>
</dbReference>
<dbReference type="Proteomes" id="UP000676336">
    <property type="component" value="Unassembled WGS sequence"/>
</dbReference>
<feature type="non-terminal residue" evidence="1">
    <location>
        <position position="44"/>
    </location>
</feature>
<protein>
    <submittedName>
        <fullName evidence="1">Uncharacterized protein</fullName>
    </submittedName>
</protein>
<accession>A0A8S2S9G7</accession>
<organism evidence="1 2">
    <name type="scientific">Rotaria magnacalcarata</name>
    <dbReference type="NCBI Taxonomy" id="392030"/>
    <lineage>
        <taxon>Eukaryota</taxon>
        <taxon>Metazoa</taxon>
        <taxon>Spiralia</taxon>
        <taxon>Gnathifera</taxon>
        <taxon>Rotifera</taxon>
        <taxon>Eurotatoria</taxon>
        <taxon>Bdelloidea</taxon>
        <taxon>Philodinida</taxon>
        <taxon>Philodinidae</taxon>
        <taxon>Rotaria</taxon>
    </lineage>
</organism>
<gene>
    <name evidence="1" type="ORF">SMN809_LOCUS22452</name>
</gene>
<proteinExistence type="predicted"/>
<dbReference type="AlphaFoldDB" id="A0A8S2S9G7"/>